<proteinExistence type="predicted"/>
<sequence length="122" mass="11837">MAAGTGAGLGGGAVCVVVACVEIGALDVDSGVPDALAVVATVDVDDVEGEALGAADPVGPLSQALRHMTAPITATAETSTLTEGFLPIPRRQVASWESLGPASAVTLHIPGTPSAAHAETAA</sequence>
<gene>
    <name evidence="1" type="ORF">KO481_36275</name>
</gene>
<comment type="caution">
    <text evidence="1">The sequence shown here is derived from an EMBL/GenBank/DDBJ whole genome shotgun (WGS) entry which is preliminary data.</text>
</comment>
<reference evidence="1 2" key="1">
    <citation type="submission" date="2021-06" db="EMBL/GenBank/DDBJ databases">
        <title>Actinomycetes sequencing.</title>
        <authorList>
            <person name="Shan Q."/>
        </authorList>
    </citation>
    <scope>NUCLEOTIDE SEQUENCE [LARGE SCALE GENOMIC DNA]</scope>
    <source>
        <strain evidence="1 2">NEAU-G5</strain>
    </source>
</reference>
<keyword evidence="2" id="KW-1185">Reference proteome</keyword>
<name>A0ABS6B9I2_9NOCA</name>
<protein>
    <recommendedName>
        <fullName evidence="3">Secreted protein</fullName>
    </recommendedName>
</protein>
<dbReference type="RefSeq" id="WP_215923037.1">
    <property type="nucleotide sequence ID" value="NZ_JAHKNI010000017.1"/>
</dbReference>
<organism evidence="1 2">
    <name type="scientific">Nocardia albiluteola</name>
    <dbReference type="NCBI Taxonomy" id="2842303"/>
    <lineage>
        <taxon>Bacteria</taxon>
        <taxon>Bacillati</taxon>
        <taxon>Actinomycetota</taxon>
        <taxon>Actinomycetes</taxon>
        <taxon>Mycobacteriales</taxon>
        <taxon>Nocardiaceae</taxon>
        <taxon>Nocardia</taxon>
    </lineage>
</organism>
<evidence type="ECO:0000313" key="2">
    <source>
        <dbReference type="Proteomes" id="UP000733379"/>
    </source>
</evidence>
<accession>A0ABS6B9I2</accession>
<evidence type="ECO:0000313" key="1">
    <source>
        <dbReference type="EMBL" id="MBU3066966.1"/>
    </source>
</evidence>
<dbReference type="EMBL" id="JAHKNI010000017">
    <property type="protein sequence ID" value="MBU3066966.1"/>
    <property type="molecule type" value="Genomic_DNA"/>
</dbReference>
<evidence type="ECO:0008006" key="3">
    <source>
        <dbReference type="Google" id="ProtNLM"/>
    </source>
</evidence>
<dbReference type="Proteomes" id="UP000733379">
    <property type="component" value="Unassembled WGS sequence"/>
</dbReference>